<evidence type="ECO:0000256" key="10">
    <source>
        <dbReference type="ARBA" id="ARBA00031009"/>
    </source>
</evidence>
<dbReference type="EMBL" id="BACD03000008">
    <property type="protein sequence ID" value="GAO47340.1"/>
    <property type="molecule type" value="Genomic_DNA"/>
</dbReference>
<keyword evidence="4" id="KW-0863">Zinc-finger</keyword>
<feature type="region of interest" description="Disordered" evidence="11">
    <location>
        <begin position="301"/>
        <end position="434"/>
    </location>
</feature>
<dbReference type="GO" id="GO:0008270">
    <property type="term" value="F:zinc ion binding"/>
    <property type="evidence" value="ECO:0007669"/>
    <property type="project" value="UniProtKB-KW"/>
</dbReference>
<keyword evidence="5" id="KW-0862">Zinc</keyword>
<dbReference type="InterPro" id="IPR013763">
    <property type="entry name" value="Cyclin-like_dom"/>
</dbReference>
<sequence>MVTKACKCGSTDFEDDQQQGTSYCNKCGTVISENAIVAEVMFGESSSGAAMVQGSFLGANDTHFRGSGRFRNNNKEQNLAALFDRVHHRMSAVASAMGIREGVVIEAMRIYKVAHAQQFTKGRRSQLVVSACLYLACRMVNSDKMLIDFSDLLRLNVFVLGSVFLKLLKTLHWDKNQVDAANPNGKQSNFSLNVIDPSIYIHRFVSQLEFGTDTTKVATDATRLVKRMGRDWIHQGRRPAGICGACIFMAAKMNNYRRSIREIVHIVKVADVTIEQRLREFKETASANLTVEEFRNVDIESQHDPPSFLKDKKKKRKRSQKMGDEEGLRERGSEERSISPETERERGVSETPVPVAKKVRRGRKGSASAAELASLIERNLPSPPVTQKATPAAAAVTPPSTAEAEKTGEGGKPAEGGESSENATGEENENALTKELVGLLGGKDMEDAIRGLNAEEAPAQDENLSDLEGLDDDDEIAGNVLDENNPAHKQLIDYKTQVWTANNLDWLKAQKEKQLRREADEKAGVKKAKRKPRKKEPPRDSSNAMGASPAESIIEMAKQKPAMSKNINYNALQSLFSVGEDDDYGM</sequence>
<evidence type="ECO:0000256" key="8">
    <source>
        <dbReference type="ARBA" id="ARBA00023163"/>
    </source>
</evidence>
<dbReference type="Pfam" id="PF08271">
    <property type="entry name" value="Zn_Ribbon_TF"/>
    <property type="match status" value="1"/>
</dbReference>
<evidence type="ECO:0000313" key="13">
    <source>
        <dbReference type="EMBL" id="GAO47340.1"/>
    </source>
</evidence>
<evidence type="ECO:0000313" key="14">
    <source>
        <dbReference type="Proteomes" id="UP000033140"/>
    </source>
</evidence>
<feature type="compositionally biased region" description="Low complexity" evidence="11">
    <location>
        <begin position="366"/>
        <end position="375"/>
    </location>
</feature>
<reference evidence="13 14" key="3">
    <citation type="journal article" date="2015" name="Genome Announc.">
        <title>Draft Genome Sequence of the Archiascomycetous Yeast Saitoella complicata.</title>
        <authorList>
            <person name="Yamauchi K."/>
            <person name="Kondo S."/>
            <person name="Hamamoto M."/>
            <person name="Takahashi Y."/>
            <person name="Ogura Y."/>
            <person name="Hayashi T."/>
            <person name="Nishida H."/>
        </authorList>
    </citation>
    <scope>NUCLEOTIDE SEQUENCE [LARGE SCALE GENOMIC DNA]</scope>
    <source>
        <strain evidence="13 14">NRRL Y-17804</strain>
    </source>
</reference>
<dbReference type="GO" id="GO:0097550">
    <property type="term" value="C:transcription preinitiation complex"/>
    <property type="evidence" value="ECO:0007669"/>
    <property type="project" value="TreeGrafter"/>
</dbReference>
<keyword evidence="3" id="KW-0479">Metal-binding</keyword>
<feature type="compositionally biased region" description="Acidic residues" evidence="11">
    <location>
        <begin position="463"/>
        <end position="476"/>
    </location>
</feature>
<dbReference type="SMART" id="SM00385">
    <property type="entry name" value="CYCLIN"/>
    <property type="match status" value="2"/>
</dbReference>
<evidence type="ECO:0000256" key="6">
    <source>
        <dbReference type="ARBA" id="ARBA00023015"/>
    </source>
</evidence>
<keyword evidence="7" id="KW-0010">Activator</keyword>
<feature type="compositionally biased region" description="Basic and acidic residues" evidence="11">
    <location>
        <begin position="513"/>
        <end position="524"/>
    </location>
</feature>
<evidence type="ECO:0000256" key="2">
    <source>
        <dbReference type="ARBA" id="ARBA00010857"/>
    </source>
</evidence>
<dbReference type="SUPFAM" id="SSF47954">
    <property type="entry name" value="Cyclin-like"/>
    <property type="match status" value="2"/>
</dbReference>
<feature type="compositionally biased region" description="Low complexity" evidence="11">
    <location>
        <begin position="385"/>
        <end position="402"/>
    </location>
</feature>
<dbReference type="GO" id="GO:0070897">
    <property type="term" value="P:transcription preinitiation complex assembly"/>
    <property type="evidence" value="ECO:0007669"/>
    <property type="project" value="InterPro"/>
</dbReference>
<feature type="domain" description="Cyclin-like" evidence="12">
    <location>
        <begin position="199"/>
        <end position="283"/>
    </location>
</feature>
<dbReference type="GO" id="GO:0000995">
    <property type="term" value="F:RNA polymerase III general transcription initiation factor activity"/>
    <property type="evidence" value="ECO:0007669"/>
    <property type="project" value="TreeGrafter"/>
</dbReference>
<dbReference type="Gene3D" id="1.20.5.650">
    <property type="entry name" value="Single helix bin"/>
    <property type="match status" value="1"/>
</dbReference>
<dbReference type="SUPFAM" id="SSF57783">
    <property type="entry name" value="Zinc beta-ribbon"/>
    <property type="match status" value="1"/>
</dbReference>
<feature type="compositionally biased region" description="Basic residues" evidence="11">
    <location>
        <begin position="311"/>
        <end position="320"/>
    </location>
</feature>
<accession>A0A0E9ND52</accession>
<dbReference type="InterPro" id="IPR013137">
    <property type="entry name" value="Znf_TFIIB"/>
</dbReference>
<feature type="compositionally biased region" description="Basic residues" evidence="11">
    <location>
        <begin position="525"/>
        <end position="536"/>
    </location>
</feature>
<keyword evidence="9" id="KW-0539">Nucleus</keyword>
<evidence type="ECO:0000256" key="7">
    <source>
        <dbReference type="ARBA" id="ARBA00023159"/>
    </source>
</evidence>
<feature type="domain" description="Cyclin-like" evidence="12">
    <location>
        <begin position="88"/>
        <end position="169"/>
    </location>
</feature>
<name>A0A0E9ND52_SAICN</name>
<dbReference type="InterPro" id="IPR000812">
    <property type="entry name" value="TFIIB"/>
</dbReference>
<evidence type="ECO:0000256" key="3">
    <source>
        <dbReference type="ARBA" id="ARBA00022723"/>
    </source>
</evidence>
<proteinExistence type="inferred from homology"/>
<dbReference type="PRINTS" id="PR00685">
    <property type="entry name" value="TIFACTORIIB"/>
</dbReference>
<feature type="region of interest" description="Disordered" evidence="11">
    <location>
        <begin position="513"/>
        <end position="557"/>
    </location>
</feature>
<keyword evidence="14" id="KW-1185">Reference proteome</keyword>
<dbReference type="PANTHER" id="PTHR11618:SF4">
    <property type="entry name" value="TRANSCRIPTION FACTOR IIIB 90 KDA SUBUNIT"/>
    <property type="match status" value="1"/>
</dbReference>
<dbReference type="Gene3D" id="1.10.472.10">
    <property type="entry name" value="Cyclin-like"/>
    <property type="match status" value="2"/>
</dbReference>
<comment type="caution">
    <text evidence="13">The sequence shown here is derived from an EMBL/GenBank/DDBJ whole genome shotgun (WGS) entry which is preliminary data.</text>
</comment>
<comment type="similarity">
    <text evidence="2">Belongs to the TFIIB family.</text>
</comment>
<feature type="compositionally biased region" description="Basic and acidic residues" evidence="11">
    <location>
        <begin position="321"/>
        <end position="348"/>
    </location>
</feature>
<dbReference type="GO" id="GO:0001006">
    <property type="term" value="F:RNA polymerase III type 3 promoter sequence-specific DNA binding"/>
    <property type="evidence" value="ECO:0007669"/>
    <property type="project" value="TreeGrafter"/>
</dbReference>
<reference evidence="13 14" key="1">
    <citation type="journal article" date="2011" name="J. Gen. Appl. Microbiol.">
        <title>Draft genome sequencing of the enigmatic yeast Saitoella complicata.</title>
        <authorList>
            <person name="Nishida H."/>
            <person name="Hamamoto M."/>
            <person name="Sugiyama J."/>
        </authorList>
    </citation>
    <scope>NUCLEOTIDE SEQUENCE [LARGE SCALE GENOMIC DNA]</scope>
    <source>
        <strain evidence="13 14">NRRL Y-17804</strain>
    </source>
</reference>
<reference evidence="13 14" key="2">
    <citation type="journal article" date="2014" name="J. Gen. Appl. Microbiol.">
        <title>The early diverging ascomycetous budding yeast Saitoella complicata has three histone deacetylases belonging to the Clr6, Hos2, and Rpd3 lineages.</title>
        <authorList>
            <person name="Nishida H."/>
            <person name="Matsumoto T."/>
            <person name="Kondo S."/>
            <person name="Hamamoto M."/>
            <person name="Yoshikawa H."/>
        </authorList>
    </citation>
    <scope>NUCLEOTIDE SEQUENCE [LARGE SCALE GENOMIC DNA]</scope>
    <source>
        <strain evidence="13 14">NRRL Y-17804</strain>
    </source>
</reference>
<protein>
    <recommendedName>
        <fullName evidence="10">B-related factor 1</fullName>
    </recommendedName>
</protein>
<dbReference type="Pfam" id="PF00382">
    <property type="entry name" value="TFIIB"/>
    <property type="match status" value="2"/>
</dbReference>
<dbReference type="GO" id="GO:0017025">
    <property type="term" value="F:TBP-class protein binding"/>
    <property type="evidence" value="ECO:0007669"/>
    <property type="project" value="InterPro"/>
</dbReference>
<dbReference type="OMA" id="ANDTHFR"/>
<organism evidence="13 14">
    <name type="scientific">Saitoella complicata (strain BCRC 22490 / CBS 7301 / JCM 7358 / NBRC 10748 / NRRL Y-17804)</name>
    <dbReference type="NCBI Taxonomy" id="698492"/>
    <lineage>
        <taxon>Eukaryota</taxon>
        <taxon>Fungi</taxon>
        <taxon>Dikarya</taxon>
        <taxon>Ascomycota</taxon>
        <taxon>Taphrinomycotina</taxon>
        <taxon>Taphrinomycotina incertae sedis</taxon>
        <taxon>Saitoella</taxon>
    </lineage>
</organism>
<dbReference type="GO" id="GO:0005634">
    <property type="term" value="C:nucleus"/>
    <property type="evidence" value="ECO:0007669"/>
    <property type="project" value="UniProtKB-SubCell"/>
</dbReference>
<gene>
    <name evidence="13" type="ORF">G7K_1548-t1</name>
</gene>
<evidence type="ECO:0000259" key="12">
    <source>
        <dbReference type="SMART" id="SM00385"/>
    </source>
</evidence>
<dbReference type="Pfam" id="PF07741">
    <property type="entry name" value="BRF1"/>
    <property type="match status" value="1"/>
</dbReference>
<dbReference type="PANTHER" id="PTHR11618">
    <property type="entry name" value="TRANSCRIPTION INITIATION FACTOR IIB-RELATED"/>
    <property type="match status" value="1"/>
</dbReference>
<evidence type="ECO:0000256" key="11">
    <source>
        <dbReference type="SAM" id="MobiDB-lite"/>
    </source>
</evidence>
<dbReference type="InterPro" id="IPR036915">
    <property type="entry name" value="Cyclin-like_sf"/>
</dbReference>
<dbReference type="Gene3D" id="2.20.25.10">
    <property type="match status" value="1"/>
</dbReference>
<dbReference type="FunFam" id="1.10.472.10:FF:000002">
    <property type="entry name" value="Transcription factor IIIB 90 kDa subunit"/>
    <property type="match status" value="1"/>
</dbReference>
<dbReference type="InterPro" id="IPR013150">
    <property type="entry name" value="TFIIB_cyclin"/>
</dbReference>
<evidence type="ECO:0000256" key="1">
    <source>
        <dbReference type="ARBA" id="ARBA00004123"/>
    </source>
</evidence>
<dbReference type="Proteomes" id="UP000033140">
    <property type="component" value="Unassembled WGS sequence"/>
</dbReference>
<keyword evidence="8" id="KW-0804">Transcription</keyword>
<evidence type="ECO:0000256" key="5">
    <source>
        <dbReference type="ARBA" id="ARBA00022833"/>
    </source>
</evidence>
<comment type="subcellular location">
    <subcellularLocation>
        <location evidence="1">Nucleus</location>
    </subcellularLocation>
</comment>
<dbReference type="CDD" id="cd20554">
    <property type="entry name" value="CYCLIN_TFIIIB90_rpt2"/>
    <property type="match status" value="1"/>
</dbReference>
<dbReference type="InterPro" id="IPR011665">
    <property type="entry name" value="BRF1_TBP-bd_dom"/>
</dbReference>
<dbReference type="STRING" id="698492.A0A0E9ND52"/>
<evidence type="ECO:0000256" key="9">
    <source>
        <dbReference type="ARBA" id="ARBA00023242"/>
    </source>
</evidence>
<dbReference type="GO" id="GO:0000126">
    <property type="term" value="C:transcription factor TFIIIB complex"/>
    <property type="evidence" value="ECO:0007669"/>
    <property type="project" value="TreeGrafter"/>
</dbReference>
<evidence type="ECO:0000256" key="4">
    <source>
        <dbReference type="ARBA" id="ARBA00022771"/>
    </source>
</evidence>
<dbReference type="AlphaFoldDB" id="A0A0E9ND52"/>
<feature type="region of interest" description="Disordered" evidence="11">
    <location>
        <begin position="452"/>
        <end position="482"/>
    </location>
</feature>
<keyword evidence="6" id="KW-0805">Transcription regulation</keyword>